<dbReference type="GO" id="GO:0044550">
    <property type="term" value="P:secondary metabolite biosynthetic process"/>
    <property type="evidence" value="ECO:0007669"/>
    <property type="project" value="TreeGrafter"/>
</dbReference>
<proteinExistence type="predicted"/>
<reference evidence="3" key="2">
    <citation type="submission" date="2020-09" db="EMBL/GenBank/DDBJ databases">
        <authorList>
            <person name="Sun Q."/>
            <person name="Zhou Y."/>
        </authorList>
    </citation>
    <scope>NUCLEOTIDE SEQUENCE</scope>
    <source>
        <strain evidence="3">CGMCC 4.7110</strain>
    </source>
</reference>
<comment type="caution">
    <text evidence="3">The sequence shown here is derived from an EMBL/GenBank/DDBJ whole genome shotgun (WGS) entry which is preliminary data.</text>
</comment>
<evidence type="ECO:0000313" key="3">
    <source>
        <dbReference type="EMBL" id="GGM88770.1"/>
    </source>
</evidence>
<dbReference type="PANTHER" id="PTHR45527:SF1">
    <property type="entry name" value="FATTY ACID SYNTHASE"/>
    <property type="match status" value="1"/>
</dbReference>
<reference evidence="3" key="1">
    <citation type="journal article" date="2014" name="Int. J. Syst. Evol. Microbiol.">
        <title>Complete genome sequence of Corynebacterium casei LMG S-19264T (=DSM 44701T), isolated from a smear-ripened cheese.</title>
        <authorList>
            <consortium name="US DOE Joint Genome Institute (JGI-PGF)"/>
            <person name="Walter F."/>
            <person name="Albersmeier A."/>
            <person name="Kalinowski J."/>
            <person name="Ruckert C."/>
        </authorList>
    </citation>
    <scope>NUCLEOTIDE SEQUENCE</scope>
    <source>
        <strain evidence="3">CGMCC 4.7110</strain>
    </source>
</reference>
<organism evidence="3 4">
    <name type="scientific">Streptomyces fuscichromogenes</name>
    <dbReference type="NCBI Taxonomy" id="1324013"/>
    <lineage>
        <taxon>Bacteria</taxon>
        <taxon>Bacillati</taxon>
        <taxon>Actinomycetota</taxon>
        <taxon>Actinomycetes</taxon>
        <taxon>Kitasatosporales</taxon>
        <taxon>Streptomycetaceae</taxon>
        <taxon>Streptomyces</taxon>
    </lineage>
</organism>
<evidence type="ECO:0000256" key="1">
    <source>
        <dbReference type="SAM" id="MobiDB-lite"/>
    </source>
</evidence>
<feature type="domain" description="Condensation" evidence="2">
    <location>
        <begin position="12"/>
        <end position="353"/>
    </location>
</feature>
<dbReference type="GO" id="GO:0008610">
    <property type="term" value="P:lipid biosynthetic process"/>
    <property type="evidence" value="ECO:0007669"/>
    <property type="project" value="UniProtKB-ARBA"/>
</dbReference>
<evidence type="ECO:0000259" key="2">
    <source>
        <dbReference type="Pfam" id="PF00668"/>
    </source>
</evidence>
<accession>A0A917UIJ6</accession>
<dbReference type="GO" id="GO:0043041">
    <property type="term" value="P:amino acid activation for nonribosomal peptide biosynthetic process"/>
    <property type="evidence" value="ECO:0007669"/>
    <property type="project" value="TreeGrafter"/>
</dbReference>
<dbReference type="Gene3D" id="3.30.559.30">
    <property type="entry name" value="Nonribosomal peptide synthetase, condensation domain"/>
    <property type="match status" value="1"/>
</dbReference>
<dbReference type="InterPro" id="IPR023213">
    <property type="entry name" value="CAT-like_dom_sf"/>
</dbReference>
<dbReference type="SUPFAM" id="SSF52777">
    <property type="entry name" value="CoA-dependent acyltransferases"/>
    <property type="match status" value="2"/>
</dbReference>
<dbReference type="RefSeq" id="WP_189260873.1">
    <property type="nucleotide sequence ID" value="NZ_BMML01000001.1"/>
</dbReference>
<dbReference type="InterPro" id="IPR001242">
    <property type="entry name" value="Condensation_dom"/>
</dbReference>
<evidence type="ECO:0000313" key="4">
    <source>
        <dbReference type="Proteomes" id="UP000653411"/>
    </source>
</evidence>
<dbReference type="PANTHER" id="PTHR45527">
    <property type="entry name" value="NONRIBOSOMAL PEPTIDE SYNTHETASE"/>
    <property type="match status" value="1"/>
</dbReference>
<dbReference type="GO" id="GO:0003824">
    <property type="term" value="F:catalytic activity"/>
    <property type="evidence" value="ECO:0007669"/>
    <property type="project" value="InterPro"/>
</dbReference>
<dbReference type="Gene3D" id="3.30.559.10">
    <property type="entry name" value="Chloramphenicol acetyltransferase-like domain"/>
    <property type="match status" value="1"/>
</dbReference>
<name>A0A917UIJ6_9ACTN</name>
<protein>
    <recommendedName>
        <fullName evidence="2">Condensation domain-containing protein</fullName>
    </recommendedName>
</protein>
<keyword evidence="4" id="KW-1185">Reference proteome</keyword>
<dbReference type="GO" id="GO:0031177">
    <property type="term" value="F:phosphopantetheine binding"/>
    <property type="evidence" value="ECO:0007669"/>
    <property type="project" value="TreeGrafter"/>
</dbReference>
<gene>
    <name evidence="3" type="ORF">GCM10011578_005410</name>
</gene>
<dbReference type="Proteomes" id="UP000653411">
    <property type="component" value="Unassembled WGS sequence"/>
</dbReference>
<sequence length="454" mass="50074">MTQQRTGGASELSYAQEHEYGRQQEKRQPMKVVQLSERIEGPLDVRALHRALSTLVRMHEALRLRVGPASDGRPVQWLADAPPPDGLLDARRIKARSPEQFGTYVAGVRARALSEPFDLTSRPPFRFRLFRYSEQLHAFTADLPALTADLASRSLFRGRLWEAYGAALAGQDYVSDAEGDGLLAAIGQAREKHAQRSATVEHRYWSRKFETMAALSDNPPEDSGSRAGAPSDGPAPPAITRFSFIPGPAVASVQRSCREAKVTFFQFALAHFARTFFLRTTRAGLAMTLPLDTRSAGERAIVGKFSRGLPILVERSEEFTTLLRRIGSELMQTMRHQHISYADLYRAQNLPGRAGGGLREATVRYTLHGERFVDAGPGGLRVTHNAFAPHVSYTCDGISFIINEYGQGVTFVLCFDPREFSVAQADRFTADLNSALGAVARPESPWAVFPGDPS</sequence>
<dbReference type="AlphaFoldDB" id="A0A917UIJ6"/>
<dbReference type="Pfam" id="PF00668">
    <property type="entry name" value="Condensation"/>
    <property type="match status" value="1"/>
</dbReference>
<feature type="region of interest" description="Disordered" evidence="1">
    <location>
        <begin position="1"/>
        <end position="29"/>
    </location>
</feature>
<dbReference type="EMBL" id="BMML01000001">
    <property type="protein sequence ID" value="GGM88770.1"/>
    <property type="molecule type" value="Genomic_DNA"/>
</dbReference>
<dbReference type="GO" id="GO:0005829">
    <property type="term" value="C:cytosol"/>
    <property type="evidence" value="ECO:0007669"/>
    <property type="project" value="TreeGrafter"/>
</dbReference>
<feature type="compositionally biased region" description="Basic and acidic residues" evidence="1">
    <location>
        <begin position="16"/>
        <end position="28"/>
    </location>
</feature>